<keyword evidence="3" id="KW-1185">Reference proteome</keyword>
<dbReference type="RefSeq" id="WP_242975537.1">
    <property type="nucleotide sequence ID" value="NZ_PVXO01000032.1"/>
</dbReference>
<dbReference type="EMBL" id="PVXO01000032">
    <property type="protein sequence ID" value="PRR79104.1"/>
    <property type="molecule type" value="Genomic_DNA"/>
</dbReference>
<dbReference type="Proteomes" id="UP000239706">
    <property type="component" value="Unassembled WGS sequence"/>
</dbReference>
<protein>
    <submittedName>
        <fullName evidence="2">Uncharacterized protein</fullName>
    </submittedName>
</protein>
<dbReference type="AlphaFoldDB" id="A0A2T0B5D9"/>
<accession>A0A2T0B5D9</accession>
<reference evidence="2 3" key="1">
    <citation type="submission" date="2018-03" db="EMBL/GenBank/DDBJ databases">
        <title>Genome sequence of Clostridium liquoris DSM 100320.</title>
        <authorList>
            <person name="Poehlein A."/>
            <person name="Daniel R."/>
        </authorList>
    </citation>
    <scope>NUCLEOTIDE SEQUENCE [LARGE SCALE GENOMIC DNA]</scope>
    <source>
        <strain evidence="2 3">DSM 100320</strain>
    </source>
</reference>
<evidence type="ECO:0000313" key="2">
    <source>
        <dbReference type="EMBL" id="PRR79104.1"/>
    </source>
</evidence>
<comment type="caution">
    <text evidence="2">The sequence shown here is derived from an EMBL/GenBank/DDBJ whole genome shotgun (WGS) entry which is preliminary data.</text>
</comment>
<organism evidence="2 3">
    <name type="scientific">Clostridium liquoris</name>
    <dbReference type="NCBI Taxonomy" id="1289519"/>
    <lineage>
        <taxon>Bacteria</taxon>
        <taxon>Bacillati</taxon>
        <taxon>Bacillota</taxon>
        <taxon>Clostridia</taxon>
        <taxon>Eubacteriales</taxon>
        <taxon>Clostridiaceae</taxon>
        <taxon>Clostridium</taxon>
    </lineage>
</organism>
<feature type="compositionally biased region" description="Basic residues" evidence="1">
    <location>
        <begin position="1"/>
        <end position="10"/>
    </location>
</feature>
<evidence type="ECO:0000313" key="3">
    <source>
        <dbReference type="Proteomes" id="UP000239706"/>
    </source>
</evidence>
<proteinExistence type="predicted"/>
<feature type="compositionally biased region" description="Low complexity" evidence="1">
    <location>
        <begin position="15"/>
        <end position="38"/>
    </location>
</feature>
<evidence type="ECO:0000256" key="1">
    <source>
        <dbReference type="SAM" id="MobiDB-lite"/>
    </source>
</evidence>
<sequence>MGKHKRHRKKENIERNNANNNNNNTENNNSGNNGSNNIMEMLNNIDEEQISSLLSSLNLNNANAEANIEDDNTNTNANTSSDNADKTLQILNAIKPMVNAERGDLIDRLIQLYSISRIINK</sequence>
<name>A0A2T0B5D9_9CLOT</name>
<gene>
    <name evidence="2" type="ORF">CLLI_11660</name>
</gene>
<feature type="region of interest" description="Disordered" evidence="1">
    <location>
        <begin position="1"/>
        <end position="38"/>
    </location>
</feature>